<dbReference type="SUPFAM" id="SSF51395">
    <property type="entry name" value="FMN-linked oxidoreductases"/>
    <property type="match status" value="1"/>
</dbReference>
<dbReference type="AlphaFoldDB" id="A0A8H5D264"/>
<gene>
    <name evidence="4" type="ORF">D9758_008073</name>
</gene>
<dbReference type="InterPro" id="IPR013785">
    <property type="entry name" value="Aldolase_TIM"/>
</dbReference>
<keyword evidence="5" id="KW-1185">Reference proteome</keyword>
<comment type="function">
    <text evidence="2">Involved in nucleolar processing of pre-18S ribosomal RNA.</text>
</comment>
<keyword evidence="2" id="KW-0690">Ribosome biogenesis</keyword>
<proteinExistence type="inferred from homology"/>
<dbReference type="InterPro" id="IPR000262">
    <property type="entry name" value="FMN-dep_DH"/>
</dbReference>
<evidence type="ECO:0000256" key="2">
    <source>
        <dbReference type="RuleBase" id="RU367065"/>
    </source>
</evidence>
<evidence type="ECO:0000313" key="5">
    <source>
        <dbReference type="Proteomes" id="UP000559256"/>
    </source>
</evidence>
<keyword evidence="2" id="KW-0698">rRNA processing</keyword>
<evidence type="ECO:0000313" key="4">
    <source>
        <dbReference type="EMBL" id="KAF5351361.1"/>
    </source>
</evidence>
<dbReference type="GO" id="GO:0016491">
    <property type="term" value="F:oxidoreductase activity"/>
    <property type="evidence" value="ECO:0007669"/>
    <property type="project" value="InterPro"/>
</dbReference>
<evidence type="ECO:0000259" key="3">
    <source>
        <dbReference type="Pfam" id="PF01070"/>
    </source>
</evidence>
<name>A0A8H5D264_9AGAR</name>
<comment type="similarity">
    <text evidence="2">Belongs to the HEATR1/UTP10 family.</text>
</comment>
<comment type="cofactor">
    <cofactor evidence="1">
        <name>FMN</name>
        <dbReference type="ChEBI" id="CHEBI:58210"/>
    </cofactor>
</comment>
<feature type="domain" description="FMN-dependent dehydrogenase" evidence="3">
    <location>
        <begin position="4"/>
        <end position="54"/>
    </location>
</feature>
<protein>
    <recommendedName>
        <fullName evidence="2">U3 small nucleolar RNA-associated protein 10</fullName>
    </recommendedName>
</protein>
<dbReference type="InterPro" id="IPR040191">
    <property type="entry name" value="UTP10"/>
</dbReference>
<dbReference type="GO" id="GO:0000462">
    <property type="term" value="P:maturation of SSU-rRNA from tricistronic rRNA transcript (SSU-rRNA, 5.8S rRNA, LSU-rRNA)"/>
    <property type="evidence" value="ECO:0007669"/>
    <property type="project" value="TreeGrafter"/>
</dbReference>
<dbReference type="GO" id="GO:0030515">
    <property type="term" value="F:snoRNA binding"/>
    <property type="evidence" value="ECO:0007669"/>
    <property type="project" value="TreeGrafter"/>
</dbReference>
<keyword evidence="2" id="KW-0687">Ribonucleoprotein</keyword>
<dbReference type="Gene3D" id="3.20.20.70">
    <property type="entry name" value="Aldolase class I"/>
    <property type="match status" value="1"/>
</dbReference>
<dbReference type="OrthoDB" id="25826at2759"/>
<keyword evidence="2" id="KW-0539">Nucleus</keyword>
<evidence type="ECO:0000256" key="1">
    <source>
        <dbReference type="ARBA" id="ARBA00001917"/>
    </source>
</evidence>
<sequence>MAGYPSPITSLGAQSIFGPDGELALARAAGKLGVPFICSTAYSRSMEAVARANEQFAPLNLTNRLKVAVSNLSLVGDLQPPIPVPTEINSTGQVLAPYFFQLYWALHNARPHDLERSYLPFGLDIGIEIGRTDPVFMKMHNRAAATTRYLTKEAKKENSPTTLKKPWLASAGKKGRKNNKSRLVFGESVIGGGEHREWEGPVVLKGIQSVADAETAVETFGGRGREGGLSLVIMEVPNLVPKSIRLDVLVELIRVTNNPQTFHQALPLIANLTRLAPESVLHNIMPIFTLMGSNIFHRDDSYSFAVV</sequence>
<dbReference type="Proteomes" id="UP000559256">
    <property type="component" value="Unassembled WGS sequence"/>
</dbReference>
<reference evidence="4 5" key="1">
    <citation type="journal article" date="2020" name="ISME J.">
        <title>Uncovering the hidden diversity of litter-decomposition mechanisms in mushroom-forming fungi.</title>
        <authorList>
            <person name="Floudas D."/>
            <person name="Bentzer J."/>
            <person name="Ahren D."/>
            <person name="Johansson T."/>
            <person name="Persson P."/>
            <person name="Tunlid A."/>
        </authorList>
    </citation>
    <scope>NUCLEOTIDE SEQUENCE [LARGE SCALE GENOMIC DNA]</scope>
    <source>
        <strain evidence="4 5">CBS 291.85</strain>
    </source>
</reference>
<dbReference type="PANTHER" id="PTHR13457">
    <property type="entry name" value="BAP28"/>
    <property type="match status" value="1"/>
</dbReference>
<dbReference type="GO" id="GO:0034455">
    <property type="term" value="C:t-UTP complex"/>
    <property type="evidence" value="ECO:0007669"/>
    <property type="project" value="TreeGrafter"/>
</dbReference>
<dbReference type="Pfam" id="PF01070">
    <property type="entry name" value="FMN_dh"/>
    <property type="match status" value="1"/>
</dbReference>
<dbReference type="EMBL" id="JAACJM010000071">
    <property type="protein sequence ID" value="KAF5351361.1"/>
    <property type="molecule type" value="Genomic_DNA"/>
</dbReference>
<dbReference type="GO" id="GO:0030686">
    <property type="term" value="C:90S preribosome"/>
    <property type="evidence" value="ECO:0007669"/>
    <property type="project" value="TreeGrafter"/>
</dbReference>
<comment type="caution">
    <text evidence="4">The sequence shown here is derived from an EMBL/GenBank/DDBJ whole genome shotgun (WGS) entry which is preliminary data.</text>
</comment>
<accession>A0A8H5D264</accession>
<dbReference type="PANTHER" id="PTHR13457:SF1">
    <property type="entry name" value="HEAT REPEAT-CONTAINING PROTEIN 1"/>
    <property type="match status" value="1"/>
</dbReference>
<dbReference type="GO" id="GO:0045943">
    <property type="term" value="P:positive regulation of transcription by RNA polymerase I"/>
    <property type="evidence" value="ECO:0007669"/>
    <property type="project" value="TreeGrafter"/>
</dbReference>
<organism evidence="4 5">
    <name type="scientific">Tetrapyrgos nigripes</name>
    <dbReference type="NCBI Taxonomy" id="182062"/>
    <lineage>
        <taxon>Eukaryota</taxon>
        <taxon>Fungi</taxon>
        <taxon>Dikarya</taxon>
        <taxon>Basidiomycota</taxon>
        <taxon>Agaricomycotina</taxon>
        <taxon>Agaricomycetes</taxon>
        <taxon>Agaricomycetidae</taxon>
        <taxon>Agaricales</taxon>
        <taxon>Marasmiineae</taxon>
        <taxon>Marasmiaceae</taxon>
        <taxon>Tetrapyrgos</taxon>
    </lineage>
</organism>
<comment type="subcellular location">
    <subcellularLocation>
        <location evidence="2">Nucleus</location>
        <location evidence="2">Nucleolus</location>
    </subcellularLocation>
</comment>
<dbReference type="GO" id="GO:0032040">
    <property type="term" value="C:small-subunit processome"/>
    <property type="evidence" value="ECO:0007669"/>
    <property type="project" value="TreeGrafter"/>
</dbReference>
<comment type="subunit">
    <text evidence="2">Component of the ribosomal small subunit (SSU) processome.</text>
</comment>